<accession>A0A0P0XW83</accession>
<evidence type="ECO:0000313" key="3">
    <source>
        <dbReference type="Proteomes" id="UP000059680"/>
    </source>
</evidence>
<keyword evidence="3" id="KW-1185">Reference proteome</keyword>
<reference evidence="2 3" key="2">
    <citation type="journal article" date="2013" name="Plant Cell Physiol.">
        <title>Rice Annotation Project Database (RAP-DB): an integrative and interactive database for rice genomics.</title>
        <authorList>
            <person name="Sakai H."/>
            <person name="Lee S.S."/>
            <person name="Tanaka T."/>
            <person name="Numa H."/>
            <person name="Kim J."/>
            <person name="Kawahara Y."/>
            <person name="Wakimoto H."/>
            <person name="Yang C.C."/>
            <person name="Iwamoto M."/>
            <person name="Abe T."/>
            <person name="Yamada Y."/>
            <person name="Muto A."/>
            <person name="Inokuchi H."/>
            <person name="Ikemura T."/>
            <person name="Matsumoto T."/>
            <person name="Sasaki T."/>
            <person name="Itoh T."/>
        </authorList>
    </citation>
    <scope>NUCLEOTIDE SEQUENCE [LARGE SCALE GENOMIC DNA]</scope>
    <source>
        <strain evidence="3">cv. Nipponbare</strain>
    </source>
</reference>
<name>A0A0P0XW83_ORYSJ</name>
<proteinExistence type="predicted"/>
<gene>
    <name evidence="2" type="ordered locus">Os10g0496900</name>
    <name evidence="2" type="ORF">OSNPB_100496900</name>
</gene>
<organism evidence="2 3">
    <name type="scientific">Oryza sativa subsp. japonica</name>
    <name type="common">Rice</name>
    <dbReference type="NCBI Taxonomy" id="39947"/>
    <lineage>
        <taxon>Eukaryota</taxon>
        <taxon>Viridiplantae</taxon>
        <taxon>Streptophyta</taxon>
        <taxon>Embryophyta</taxon>
        <taxon>Tracheophyta</taxon>
        <taxon>Spermatophyta</taxon>
        <taxon>Magnoliopsida</taxon>
        <taxon>Liliopsida</taxon>
        <taxon>Poales</taxon>
        <taxon>Poaceae</taxon>
        <taxon>BOP clade</taxon>
        <taxon>Oryzoideae</taxon>
        <taxon>Oryzeae</taxon>
        <taxon>Oryzinae</taxon>
        <taxon>Oryza</taxon>
        <taxon>Oryza sativa</taxon>
    </lineage>
</organism>
<sequence length="88" mass="9324">MALQAATTTSFLPSALSARKEGAVKDSAFLGVRLGDGLKLETSALGLRTKVVTVIMLLQHSACSVLMLCLLVLILVLTTNWRVVQVIG</sequence>
<dbReference type="EMBL" id="AP014966">
    <property type="protein sequence ID" value="BAT11486.1"/>
    <property type="molecule type" value="Genomic_DNA"/>
</dbReference>
<keyword evidence="1" id="KW-0812">Transmembrane</keyword>
<dbReference type="AlphaFoldDB" id="A0A0P0XW83"/>
<protein>
    <submittedName>
        <fullName evidence="2">Os10g0496900 protein</fullName>
    </submittedName>
</protein>
<keyword evidence="1" id="KW-0472">Membrane</keyword>
<dbReference type="Proteomes" id="UP000059680">
    <property type="component" value="Chromosome 10"/>
</dbReference>
<evidence type="ECO:0000256" key="1">
    <source>
        <dbReference type="SAM" id="Phobius"/>
    </source>
</evidence>
<feature type="transmembrane region" description="Helical" evidence="1">
    <location>
        <begin position="51"/>
        <end position="77"/>
    </location>
</feature>
<reference evidence="2 3" key="3">
    <citation type="journal article" date="2013" name="Rice">
        <title>Improvement of the Oryza sativa Nipponbare reference genome using next generation sequence and optical map data.</title>
        <authorList>
            <person name="Kawahara Y."/>
            <person name="de la Bastide M."/>
            <person name="Hamilton J.P."/>
            <person name="Kanamori H."/>
            <person name="McCombie W.R."/>
            <person name="Ouyang S."/>
            <person name="Schwartz D.C."/>
            <person name="Tanaka T."/>
            <person name="Wu J."/>
            <person name="Zhou S."/>
            <person name="Childs K.L."/>
            <person name="Davidson R.M."/>
            <person name="Lin H."/>
            <person name="Quesada-Ocampo L."/>
            <person name="Vaillancourt B."/>
            <person name="Sakai H."/>
            <person name="Lee S.S."/>
            <person name="Kim J."/>
            <person name="Numa H."/>
            <person name="Itoh T."/>
            <person name="Buell C.R."/>
            <person name="Matsumoto T."/>
        </authorList>
    </citation>
    <scope>NUCLEOTIDE SEQUENCE [LARGE SCALE GENOMIC DNA]</scope>
    <source>
        <strain evidence="3">cv. Nipponbare</strain>
    </source>
</reference>
<evidence type="ECO:0000313" key="2">
    <source>
        <dbReference type="EMBL" id="BAT11486.1"/>
    </source>
</evidence>
<dbReference type="ExpressionAtlas" id="A0A0P0XW83">
    <property type="expression patterns" value="baseline and differential"/>
</dbReference>
<keyword evidence="1" id="KW-1133">Transmembrane helix</keyword>
<reference evidence="3" key="1">
    <citation type="journal article" date="2005" name="Nature">
        <title>The map-based sequence of the rice genome.</title>
        <authorList>
            <consortium name="International rice genome sequencing project (IRGSP)"/>
            <person name="Matsumoto T."/>
            <person name="Wu J."/>
            <person name="Kanamori H."/>
            <person name="Katayose Y."/>
            <person name="Fujisawa M."/>
            <person name="Namiki N."/>
            <person name="Mizuno H."/>
            <person name="Yamamoto K."/>
            <person name="Antonio B.A."/>
            <person name="Baba T."/>
            <person name="Sakata K."/>
            <person name="Nagamura Y."/>
            <person name="Aoki H."/>
            <person name="Arikawa K."/>
            <person name="Arita K."/>
            <person name="Bito T."/>
            <person name="Chiden Y."/>
            <person name="Fujitsuka N."/>
            <person name="Fukunaka R."/>
            <person name="Hamada M."/>
            <person name="Harada C."/>
            <person name="Hayashi A."/>
            <person name="Hijishita S."/>
            <person name="Honda M."/>
            <person name="Hosokawa S."/>
            <person name="Ichikawa Y."/>
            <person name="Idonuma A."/>
            <person name="Iijima M."/>
            <person name="Ikeda M."/>
            <person name="Ikeno M."/>
            <person name="Ito K."/>
            <person name="Ito S."/>
            <person name="Ito T."/>
            <person name="Ito Y."/>
            <person name="Ito Y."/>
            <person name="Iwabuchi A."/>
            <person name="Kamiya K."/>
            <person name="Karasawa W."/>
            <person name="Kurita K."/>
            <person name="Katagiri S."/>
            <person name="Kikuta A."/>
            <person name="Kobayashi H."/>
            <person name="Kobayashi N."/>
            <person name="Machita K."/>
            <person name="Maehara T."/>
            <person name="Masukawa M."/>
            <person name="Mizubayashi T."/>
            <person name="Mukai Y."/>
            <person name="Nagasaki H."/>
            <person name="Nagata Y."/>
            <person name="Naito S."/>
            <person name="Nakashima M."/>
            <person name="Nakama Y."/>
            <person name="Nakamichi Y."/>
            <person name="Nakamura M."/>
            <person name="Meguro A."/>
            <person name="Negishi M."/>
            <person name="Ohta I."/>
            <person name="Ohta T."/>
            <person name="Okamoto M."/>
            <person name="Ono N."/>
            <person name="Saji S."/>
            <person name="Sakaguchi M."/>
            <person name="Sakai K."/>
            <person name="Shibata M."/>
            <person name="Shimokawa T."/>
            <person name="Song J."/>
            <person name="Takazaki Y."/>
            <person name="Terasawa K."/>
            <person name="Tsugane M."/>
            <person name="Tsuji K."/>
            <person name="Ueda S."/>
            <person name="Waki K."/>
            <person name="Yamagata H."/>
            <person name="Yamamoto M."/>
            <person name="Yamamoto S."/>
            <person name="Yamane H."/>
            <person name="Yoshiki S."/>
            <person name="Yoshihara R."/>
            <person name="Yukawa K."/>
            <person name="Zhong H."/>
            <person name="Yano M."/>
            <person name="Yuan Q."/>
            <person name="Ouyang S."/>
            <person name="Liu J."/>
            <person name="Jones K.M."/>
            <person name="Gansberger K."/>
            <person name="Moffat K."/>
            <person name="Hill J."/>
            <person name="Bera J."/>
            <person name="Fadrosh D."/>
            <person name="Jin S."/>
            <person name="Johri S."/>
            <person name="Kim M."/>
            <person name="Overton L."/>
            <person name="Reardon M."/>
            <person name="Tsitrin T."/>
            <person name="Vuong H."/>
            <person name="Weaver B."/>
            <person name="Ciecko A."/>
            <person name="Tallon L."/>
            <person name="Jackson J."/>
            <person name="Pai G."/>
            <person name="Aken S.V."/>
            <person name="Utterback T."/>
            <person name="Reidmuller S."/>
            <person name="Feldblyum T."/>
            <person name="Hsiao J."/>
            <person name="Zismann V."/>
            <person name="Iobst S."/>
            <person name="de Vazeille A.R."/>
            <person name="Buell C.R."/>
            <person name="Ying K."/>
            <person name="Li Y."/>
            <person name="Lu T."/>
            <person name="Huang Y."/>
            <person name="Zhao Q."/>
            <person name="Feng Q."/>
            <person name="Zhang L."/>
            <person name="Zhu J."/>
            <person name="Weng Q."/>
            <person name="Mu J."/>
            <person name="Lu Y."/>
            <person name="Fan D."/>
            <person name="Liu Y."/>
            <person name="Guan J."/>
            <person name="Zhang Y."/>
            <person name="Yu S."/>
            <person name="Liu X."/>
            <person name="Zhang Y."/>
            <person name="Hong G."/>
            <person name="Han B."/>
            <person name="Choisne N."/>
            <person name="Demange N."/>
            <person name="Orjeda G."/>
            <person name="Samain S."/>
            <person name="Cattolico L."/>
            <person name="Pelletier E."/>
            <person name="Couloux A."/>
            <person name="Segurens B."/>
            <person name="Wincker P."/>
            <person name="D'Hont A."/>
            <person name="Scarpelli C."/>
            <person name="Weissenbach J."/>
            <person name="Salanoubat M."/>
            <person name="Quetier F."/>
            <person name="Yu Y."/>
            <person name="Kim H.R."/>
            <person name="Rambo T."/>
            <person name="Currie J."/>
            <person name="Collura K."/>
            <person name="Luo M."/>
            <person name="Yang T."/>
            <person name="Ammiraju J.S.S."/>
            <person name="Engler F."/>
            <person name="Soderlund C."/>
            <person name="Wing R.A."/>
            <person name="Palmer L.E."/>
            <person name="de la Bastide M."/>
            <person name="Spiegel L."/>
            <person name="Nascimento L."/>
            <person name="Zutavern T."/>
            <person name="O'Shaughnessy A."/>
            <person name="Dike S."/>
            <person name="Dedhia N."/>
            <person name="Preston R."/>
            <person name="Balija V."/>
            <person name="McCombie W.R."/>
            <person name="Chow T."/>
            <person name="Chen H."/>
            <person name="Chung M."/>
            <person name="Chen C."/>
            <person name="Shaw J."/>
            <person name="Wu H."/>
            <person name="Hsiao K."/>
            <person name="Chao Y."/>
            <person name="Chu M."/>
            <person name="Cheng C."/>
            <person name="Hour A."/>
            <person name="Lee P."/>
            <person name="Lin S."/>
            <person name="Lin Y."/>
            <person name="Liou J."/>
            <person name="Liu S."/>
            <person name="Hsing Y."/>
            <person name="Raghuvanshi S."/>
            <person name="Mohanty A."/>
            <person name="Bharti A.K."/>
            <person name="Gaur A."/>
            <person name="Gupta V."/>
            <person name="Kumar D."/>
            <person name="Ravi V."/>
            <person name="Vij S."/>
            <person name="Kapur A."/>
            <person name="Khurana P."/>
            <person name="Khurana P."/>
            <person name="Khurana J.P."/>
            <person name="Tyagi A.K."/>
            <person name="Gaikwad K."/>
            <person name="Singh A."/>
            <person name="Dalal V."/>
            <person name="Srivastava S."/>
            <person name="Dixit A."/>
            <person name="Pal A.K."/>
            <person name="Ghazi I.A."/>
            <person name="Yadav M."/>
            <person name="Pandit A."/>
            <person name="Bhargava A."/>
            <person name="Sureshbabu K."/>
            <person name="Batra K."/>
            <person name="Sharma T.R."/>
            <person name="Mohapatra T."/>
            <person name="Singh N.K."/>
            <person name="Messing J."/>
            <person name="Nelson A.B."/>
            <person name="Fuks G."/>
            <person name="Kavchok S."/>
            <person name="Keizer G."/>
            <person name="Linton E."/>
            <person name="Llaca V."/>
            <person name="Song R."/>
            <person name="Tanyolac B."/>
            <person name="Young S."/>
            <person name="Ho-Il K."/>
            <person name="Hahn J.H."/>
            <person name="Sangsakoo G."/>
            <person name="Vanavichit A."/>
            <person name="de Mattos Luiz.A.T."/>
            <person name="Zimmer P.D."/>
            <person name="Malone G."/>
            <person name="Dellagostin O."/>
            <person name="de Oliveira A.C."/>
            <person name="Bevan M."/>
            <person name="Bancroft I."/>
            <person name="Minx P."/>
            <person name="Cordum H."/>
            <person name="Wilson R."/>
            <person name="Cheng Z."/>
            <person name="Jin W."/>
            <person name="Jiang J."/>
            <person name="Leong S.A."/>
            <person name="Iwama H."/>
            <person name="Gojobori T."/>
            <person name="Itoh T."/>
            <person name="Niimura Y."/>
            <person name="Fujii Y."/>
            <person name="Habara T."/>
            <person name="Sakai H."/>
            <person name="Sato Y."/>
            <person name="Wilson G."/>
            <person name="Kumar K."/>
            <person name="McCouch S."/>
            <person name="Juretic N."/>
            <person name="Hoen D."/>
            <person name="Wright S."/>
            <person name="Bruskiewich R."/>
            <person name="Bureau T."/>
            <person name="Miyao A."/>
            <person name="Hirochika H."/>
            <person name="Nishikawa T."/>
            <person name="Kadowaki K."/>
            <person name="Sugiura M."/>
            <person name="Burr B."/>
            <person name="Sasaki T."/>
        </authorList>
    </citation>
    <scope>NUCLEOTIDE SEQUENCE [LARGE SCALE GENOMIC DNA]</scope>
    <source>
        <strain evidence="3">cv. Nipponbare</strain>
    </source>
</reference>
<dbReference type="Gramene" id="Os10t0496900-01">
    <property type="protein sequence ID" value="Os10t0496900-01"/>
    <property type="gene ID" value="Os10g0496900"/>
</dbReference>